<dbReference type="SUPFAM" id="SSF51366">
    <property type="entry name" value="Ribulose-phoshate binding barrel"/>
    <property type="match status" value="1"/>
</dbReference>
<dbReference type="PANTHER" id="PTHR32119:SF2">
    <property type="entry name" value="OROTIDINE 5'-PHOSPHATE DECARBOXYLASE"/>
    <property type="match status" value="1"/>
</dbReference>
<feature type="binding site" evidence="9 11">
    <location>
        <position position="124"/>
    </location>
    <ligand>
        <name>substrate</name>
    </ligand>
</feature>
<evidence type="ECO:0000256" key="7">
    <source>
        <dbReference type="ARBA" id="ARBA00049157"/>
    </source>
</evidence>
<feature type="active site" description="For OMPdecase activity" evidence="10">
    <location>
        <position position="62"/>
    </location>
</feature>
<accession>A0A2J6WQC2</accession>
<feature type="domain" description="Orotidine 5'-phosphate decarboxylase" evidence="13">
    <location>
        <begin position="5"/>
        <end position="231"/>
    </location>
</feature>
<evidence type="ECO:0000256" key="6">
    <source>
        <dbReference type="ARBA" id="ARBA00023239"/>
    </source>
</evidence>
<dbReference type="PANTHER" id="PTHR32119">
    <property type="entry name" value="OROTIDINE 5'-PHOSPHATE DECARBOXYLASE"/>
    <property type="match status" value="1"/>
</dbReference>
<dbReference type="EC" id="4.1.1.23" evidence="9"/>
<keyword evidence="4 9" id="KW-0210">Decarboxylase</keyword>
<feature type="binding site" evidence="9 11">
    <location>
        <position position="186"/>
    </location>
    <ligand>
        <name>substrate</name>
    </ligand>
</feature>
<dbReference type="Proteomes" id="UP000242288">
    <property type="component" value="Unassembled WGS sequence"/>
</dbReference>
<dbReference type="FunFam" id="3.20.20.70:FF:000015">
    <property type="entry name" value="Orotidine 5'-phosphate decarboxylase"/>
    <property type="match status" value="1"/>
</dbReference>
<keyword evidence="6 9" id="KW-0456">Lyase</keyword>
<proteinExistence type="inferred from homology"/>
<dbReference type="EMBL" id="PNIO01000007">
    <property type="protein sequence ID" value="PMP72565.1"/>
    <property type="molecule type" value="Genomic_DNA"/>
</dbReference>
<dbReference type="PROSITE" id="PS00156">
    <property type="entry name" value="OMPDECASE"/>
    <property type="match status" value="1"/>
</dbReference>
<dbReference type="InterPro" id="IPR018089">
    <property type="entry name" value="OMPdecase_AS"/>
</dbReference>
<evidence type="ECO:0000256" key="3">
    <source>
        <dbReference type="ARBA" id="ARBA00011738"/>
    </source>
</evidence>
<dbReference type="UniPathway" id="UPA00070">
    <property type="reaction ID" value="UER00120"/>
</dbReference>
<dbReference type="GO" id="GO:0004590">
    <property type="term" value="F:orotidine-5'-phosphate decarboxylase activity"/>
    <property type="evidence" value="ECO:0007669"/>
    <property type="project" value="UniProtKB-UniRule"/>
</dbReference>
<feature type="binding site" evidence="9 11">
    <location>
        <position position="215"/>
    </location>
    <ligand>
        <name>substrate</name>
    </ligand>
</feature>
<evidence type="ECO:0000256" key="9">
    <source>
        <dbReference type="HAMAP-Rule" id="MF_01200"/>
    </source>
</evidence>
<organism evidence="14 15">
    <name type="scientific">Thermodesulfovibrio aggregans</name>
    <dbReference type="NCBI Taxonomy" id="86166"/>
    <lineage>
        <taxon>Bacteria</taxon>
        <taxon>Pseudomonadati</taxon>
        <taxon>Nitrospirota</taxon>
        <taxon>Thermodesulfovibrionia</taxon>
        <taxon>Thermodesulfovibrionales</taxon>
        <taxon>Thermodesulfovibrionaceae</taxon>
        <taxon>Thermodesulfovibrio</taxon>
    </lineage>
</organism>
<evidence type="ECO:0000313" key="14">
    <source>
        <dbReference type="EMBL" id="PMP72565.1"/>
    </source>
</evidence>
<evidence type="ECO:0000256" key="1">
    <source>
        <dbReference type="ARBA" id="ARBA00002356"/>
    </source>
</evidence>
<evidence type="ECO:0000256" key="12">
    <source>
        <dbReference type="RuleBase" id="RU000512"/>
    </source>
</evidence>
<evidence type="ECO:0000256" key="10">
    <source>
        <dbReference type="PIRSR" id="PIRSR614732-1"/>
    </source>
</evidence>
<evidence type="ECO:0000256" key="11">
    <source>
        <dbReference type="PIRSR" id="PIRSR614732-2"/>
    </source>
</evidence>
<feature type="active site" description="Proton donor" evidence="9">
    <location>
        <position position="62"/>
    </location>
</feature>
<name>A0A2J6WQC2_9BACT</name>
<feature type="binding site" evidence="9 11">
    <location>
        <position position="195"/>
    </location>
    <ligand>
        <name>substrate</name>
    </ligand>
</feature>
<comment type="similarity">
    <text evidence="8 9">Belongs to the OMP decarboxylase family. Type 1 subfamily.</text>
</comment>
<comment type="subunit">
    <text evidence="3 9">Homodimer.</text>
</comment>
<evidence type="ECO:0000256" key="4">
    <source>
        <dbReference type="ARBA" id="ARBA00022793"/>
    </source>
</evidence>
<dbReference type="NCBIfam" id="TIGR01740">
    <property type="entry name" value="pyrF"/>
    <property type="match status" value="1"/>
</dbReference>
<dbReference type="Pfam" id="PF00215">
    <property type="entry name" value="OMPdecase"/>
    <property type="match status" value="1"/>
</dbReference>
<reference evidence="14 15" key="1">
    <citation type="submission" date="2018-01" db="EMBL/GenBank/DDBJ databases">
        <title>Metagenomic assembled genomes from two thermal pools in the Uzon Caldera, Kamchatka, Russia.</title>
        <authorList>
            <person name="Wilkins L."/>
            <person name="Ettinger C."/>
        </authorList>
    </citation>
    <scope>NUCLEOTIDE SEQUENCE [LARGE SCALE GENOMIC DNA]</scope>
    <source>
        <strain evidence="14">ZAV-04</strain>
    </source>
</reference>
<feature type="binding site" evidence="9 11">
    <location>
        <position position="216"/>
    </location>
    <ligand>
        <name>substrate</name>
    </ligand>
</feature>
<dbReference type="SMART" id="SM00934">
    <property type="entry name" value="OMPdecase"/>
    <property type="match status" value="1"/>
</dbReference>
<evidence type="ECO:0000259" key="13">
    <source>
        <dbReference type="SMART" id="SM00934"/>
    </source>
</evidence>
<keyword evidence="5 9" id="KW-0665">Pyrimidine biosynthesis</keyword>
<dbReference type="GO" id="GO:0005829">
    <property type="term" value="C:cytosol"/>
    <property type="evidence" value="ECO:0007669"/>
    <property type="project" value="TreeGrafter"/>
</dbReference>
<dbReference type="CDD" id="cd04725">
    <property type="entry name" value="OMP_decarboxylase_like"/>
    <property type="match status" value="1"/>
</dbReference>
<comment type="pathway">
    <text evidence="2 9 12">Pyrimidine metabolism; UMP biosynthesis via de novo pathway; UMP from orotate: step 2/2.</text>
</comment>
<feature type="binding site" evidence="9 11">
    <location>
        <position position="33"/>
    </location>
    <ligand>
        <name>substrate</name>
    </ligand>
</feature>
<dbReference type="InterPro" id="IPR011060">
    <property type="entry name" value="RibuloseP-bd_barrel"/>
</dbReference>
<dbReference type="InterPro" id="IPR001754">
    <property type="entry name" value="OMPdeCOase_dom"/>
</dbReference>
<gene>
    <name evidence="9" type="primary">pyrF</name>
    <name evidence="14" type="ORF">C0186_01050</name>
</gene>
<dbReference type="AlphaFoldDB" id="A0A2J6WQC2"/>
<dbReference type="GO" id="GO:0006207">
    <property type="term" value="P:'de novo' pyrimidine nucleobase biosynthetic process"/>
    <property type="evidence" value="ECO:0007669"/>
    <property type="project" value="InterPro"/>
</dbReference>
<evidence type="ECO:0000256" key="2">
    <source>
        <dbReference type="ARBA" id="ARBA00004861"/>
    </source>
</evidence>
<dbReference type="GO" id="GO:0044205">
    <property type="term" value="P:'de novo' UMP biosynthetic process"/>
    <property type="evidence" value="ECO:0007669"/>
    <property type="project" value="UniProtKB-UniRule"/>
</dbReference>
<dbReference type="InterPro" id="IPR047596">
    <property type="entry name" value="OMPdecase_bac"/>
</dbReference>
<evidence type="ECO:0000256" key="8">
    <source>
        <dbReference type="ARBA" id="ARBA00061012"/>
    </source>
</evidence>
<feature type="active site" description="For OMPdecase activity" evidence="10">
    <location>
        <position position="65"/>
    </location>
</feature>
<dbReference type="HAMAP" id="MF_01200_B">
    <property type="entry name" value="OMPdecase_type1_B"/>
    <property type="match status" value="1"/>
</dbReference>
<comment type="catalytic activity">
    <reaction evidence="7 9 12">
        <text>orotidine 5'-phosphate + H(+) = UMP + CO2</text>
        <dbReference type="Rhea" id="RHEA:11596"/>
        <dbReference type="ChEBI" id="CHEBI:15378"/>
        <dbReference type="ChEBI" id="CHEBI:16526"/>
        <dbReference type="ChEBI" id="CHEBI:57538"/>
        <dbReference type="ChEBI" id="CHEBI:57865"/>
        <dbReference type="EC" id="4.1.1.23"/>
    </reaction>
</comment>
<evidence type="ECO:0000313" key="15">
    <source>
        <dbReference type="Proteomes" id="UP000242288"/>
    </source>
</evidence>
<evidence type="ECO:0000256" key="5">
    <source>
        <dbReference type="ARBA" id="ARBA00022975"/>
    </source>
</evidence>
<dbReference type="NCBIfam" id="NF001273">
    <property type="entry name" value="PRK00230.1"/>
    <property type="match status" value="1"/>
</dbReference>
<sequence length="234" mass="25954">MDPSRIIVALDFSKKEDALRIVDQLEGVINFYKVGLELFLSEGHEILKILKNKGKKIFLDLKFHDIPNTVYKAVQSVLQYEIDMLTVHALGGTEMMKKAALAVKEYSYKENIPPPKILAVTVLTSLDEKDLVEALSFPISRESLVKNLALKAKQVELDGVVSAVSSVKTIKQVCGQGFIVVTPGIRLKNSNFHDQKVVATAHEAFSEGADYIVIGRAITHSNFPQKMIVDMINS</sequence>
<comment type="function">
    <text evidence="1 9">Catalyzes the decarboxylation of orotidine 5'-monophosphate (OMP) to uridine 5'-monophosphate (UMP).</text>
</comment>
<dbReference type="Gene3D" id="3.20.20.70">
    <property type="entry name" value="Aldolase class I"/>
    <property type="match status" value="1"/>
</dbReference>
<feature type="active site" description="For OMPdecase activity" evidence="10">
    <location>
        <position position="60"/>
    </location>
</feature>
<feature type="binding site" evidence="9 11">
    <location>
        <position position="11"/>
    </location>
    <ligand>
        <name>substrate</name>
    </ligand>
</feature>
<protein>
    <recommendedName>
        <fullName evidence="9">Orotidine 5'-phosphate decarboxylase</fullName>
        <ecNumber evidence="9">4.1.1.23</ecNumber>
    </recommendedName>
    <alternativeName>
        <fullName evidence="9">OMP decarboxylase</fullName>
        <shortName evidence="9">OMPDCase</shortName>
        <shortName evidence="9">OMPdecase</shortName>
    </alternativeName>
</protein>
<feature type="binding site" evidence="9">
    <location>
        <begin position="60"/>
        <end position="69"/>
    </location>
    <ligand>
        <name>substrate</name>
    </ligand>
</feature>
<comment type="caution">
    <text evidence="14">The sequence shown here is derived from an EMBL/GenBank/DDBJ whole genome shotgun (WGS) entry which is preliminary data.</text>
</comment>
<dbReference type="InterPro" id="IPR014732">
    <property type="entry name" value="OMPdecase"/>
</dbReference>
<dbReference type="InterPro" id="IPR013785">
    <property type="entry name" value="Aldolase_TIM"/>
</dbReference>